<feature type="transmembrane region" description="Helical" evidence="1">
    <location>
        <begin position="28"/>
        <end position="45"/>
    </location>
</feature>
<dbReference type="EMBL" id="LT906462">
    <property type="protein sequence ID" value="SNV69706.1"/>
    <property type="molecule type" value="Genomic_DNA"/>
</dbReference>
<organism evidence="2 3">
    <name type="scientific">Mammaliicoccus stepanovicii</name>
    <dbReference type="NCBI Taxonomy" id="643214"/>
    <lineage>
        <taxon>Bacteria</taxon>
        <taxon>Bacillati</taxon>
        <taxon>Bacillota</taxon>
        <taxon>Bacilli</taxon>
        <taxon>Bacillales</taxon>
        <taxon>Staphylococcaceae</taxon>
        <taxon>Mammaliicoccus</taxon>
    </lineage>
</organism>
<keyword evidence="1" id="KW-1133">Transmembrane helix</keyword>
<feature type="transmembrane region" description="Helical" evidence="1">
    <location>
        <begin position="5"/>
        <end position="22"/>
    </location>
</feature>
<keyword evidence="1" id="KW-0472">Membrane</keyword>
<evidence type="ECO:0000313" key="3">
    <source>
        <dbReference type="Proteomes" id="UP000242084"/>
    </source>
</evidence>
<evidence type="ECO:0000256" key="1">
    <source>
        <dbReference type="SAM" id="Phobius"/>
    </source>
</evidence>
<gene>
    <name evidence="2" type="ORF">SAMEA4384403_01482</name>
</gene>
<name>A0A239ZGN1_9STAP</name>
<keyword evidence="1" id="KW-0812">Transmembrane</keyword>
<proteinExistence type="predicted"/>
<dbReference type="KEGG" id="sste:SAMEA4384403_1482"/>
<evidence type="ECO:0000313" key="2">
    <source>
        <dbReference type="EMBL" id="SNV69706.1"/>
    </source>
</evidence>
<reference evidence="2 3" key="1">
    <citation type="submission" date="2017-06" db="EMBL/GenBank/DDBJ databases">
        <authorList>
            <consortium name="Pathogen Informatics"/>
        </authorList>
    </citation>
    <scope>NUCLEOTIDE SEQUENCE [LARGE SCALE GENOMIC DNA]</scope>
    <source>
        <strain evidence="2 3">NCTC13839</strain>
    </source>
</reference>
<sequence length="68" mass="8258">MRMKIFIMSSVLYFAIGFLIIMMFDMSLYLKSLFIMILILVNGIFKDYVLKMNHFDFFKFLNRKNNNI</sequence>
<dbReference type="AlphaFoldDB" id="A0A239ZGN1"/>
<protein>
    <submittedName>
        <fullName evidence="2">Uncharacterized protein</fullName>
    </submittedName>
</protein>
<dbReference type="Proteomes" id="UP000242084">
    <property type="component" value="Chromosome 1"/>
</dbReference>
<accession>A0A239ZGN1</accession>
<keyword evidence="3" id="KW-1185">Reference proteome</keyword>